<dbReference type="AlphaFoldDB" id="A0A4D7CC32"/>
<dbReference type="GO" id="GO:0050660">
    <property type="term" value="F:flavin adenine dinucleotide binding"/>
    <property type="evidence" value="ECO:0007669"/>
    <property type="project" value="InterPro"/>
</dbReference>
<dbReference type="Gene3D" id="3.10.580.10">
    <property type="entry name" value="CBS-domain"/>
    <property type="match status" value="1"/>
</dbReference>
<dbReference type="InterPro" id="IPR016169">
    <property type="entry name" value="FAD-bd_PCMH_sub2"/>
</dbReference>
<dbReference type="PROSITE" id="PS51371">
    <property type="entry name" value="CBS"/>
    <property type="match status" value="2"/>
</dbReference>
<dbReference type="SUPFAM" id="SSF56176">
    <property type="entry name" value="FAD-binding/transporter-associated domain-like"/>
    <property type="match status" value="1"/>
</dbReference>
<dbReference type="PANTHER" id="PTHR22777:SF27">
    <property type="entry name" value="MAGNESIUM AND COBALT EFFLUX PROTEIN CORC"/>
    <property type="match status" value="1"/>
</dbReference>
<dbReference type="InterPro" id="IPR044751">
    <property type="entry name" value="Ion_transp-like_CBS"/>
</dbReference>
<dbReference type="CDD" id="cd04590">
    <property type="entry name" value="CBS_pair_CorC_HlyC_assoc"/>
    <property type="match status" value="1"/>
</dbReference>
<dbReference type="RefSeq" id="WP_222872420.1">
    <property type="nucleotide sequence ID" value="NZ_CP039704.1"/>
</dbReference>
<dbReference type="GO" id="GO:0005886">
    <property type="term" value="C:plasma membrane"/>
    <property type="evidence" value="ECO:0007669"/>
    <property type="project" value="TreeGrafter"/>
</dbReference>
<evidence type="ECO:0000256" key="4">
    <source>
        <dbReference type="PROSITE-ProRule" id="PRU00703"/>
    </source>
</evidence>
<dbReference type="Pfam" id="PF00571">
    <property type="entry name" value="CBS"/>
    <property type="match status" value="2"/>
</dbReference>
<dbReference type="InterPro" id="IPR046342">
    <property type="entry name" value="CBS_dom_sf"/>
</dbReference>
<gene>
    <name evidence="6" type="ORF">E6W36_08860</name>
</gene>
<sequence>MASEKPSDPESRSSGLIGKLLRNWRGAQRRGHDSSLRESIAHAMEEHGEPAVADLDDLSVSQRLMLRNLLDYGDLSVGDVMVPRADIEAFNIADGFEELVAQFARAGHSRLPVYRDSLDAIIGMAHVKDVYRLLAEPVRPRQPRLDSLLRSVLFVPPSMRVLDLLTRMRASRTHMAIVVDEYGGTDGLATIEDLVEQIVGEIDDEHDEAEAALLRPLPDGSYDADARLPLEDLEAHLKQDFLPAEADEEVDTLGGLLFFLCGRVPVIGEVIEDESGYRFEVVDGDPRRITRVRIHPPKRVPDLDDATG</sequence>
<evidence type="ECO:0000256" key="1">
    <source>
        <dbReference type="ARBA" id="ARBA00006446"/>
    </source>
</evidence>
<feature type="domain" description="CBS" evidence="5">
    <location>
        <begin position="81"/>
        <end position="141"/>
    </location>
</feature>
<protein>
    <submittedName>
        <fullName evidence="6">HlyC/CorC family transporter</fullName>
    </submittedName>
</protein>
<dbReference type="SUPFAM" id="SSF54631">
    <property type="entry name" value="CBS-domain pair"/>
    <property type="match status" value="1"/>
</dbReference>
<keyword evidence="2" id="KW-0677">Repeat</keyword>
<accession>A0A4D7CC32</accession>
<evidence type="ECO:0000313" key="7">
    <source>
        <dbReference type="Proteomes" id="UP000298714"/>
    </source>
</evidence>
<dbReference type="InterPro" id="IPR036318">
    <property type="entry name" value="FAD-bd_PCMH-like_sf"/>
</dbReference>
<evidence type="ECO:0000259" key="5">
    <source>
        <dbReference type="PROSITE" id="PS51371"/>
    </source>
</evidence>
<dbReference type="FunFam" id="3.10.580.10:FF:000002">
    <property type="entry name" value="Magnesium/cobalt efflux protein CorC"/>
    <property type="match status" value="1"/>
</dbReference>
<comment type="similarity">
    <text evidence="1">Belongs to the UPF0053 family. Hemolysin C subfamily.</text>
</comment>
<reference evidence="7" key="1">
    <citation type="submission" date="2019-04" db="EMBL/GenBank/DDBJ databases">
        <title>Complete genome sequence of Sphingomonas sp. W1-2-3.</title>
        <authorList>
            <person name="Im W.T."/>
        </authorList>
    </citation>
    <scope>NUCLEOTIDE SEQUENCE [LARGE SCALE GENOMIC DNA]</scope>
    <source>
        <strain evidence="7">W1-2-3</strain>
    </source>
</reference>
<dbReference type="EMBL" id="CP039704">
    <property type="protein sequence ID" value="QCI79612.1"/>
    <property type="molecule type" value="Genomic_DNA"/>
</dbReference>
<dbReference type="SMART" id="SM01091">
    <property type="entry name" value="CorC_HlyC"/>
    <property type="match status" value="1"/>
</dbReference>
<keyword evidence="3 4" id="KW-0129">CBS domain</keyword>
<dbReference type="InterPro" id="IPR000644">
    <property type="entry name" value="CBS_dom"/>
</dbReference>
<dbReference type="Pfam" id="PF03471">
    <property type="entry name" value="CorC_HlyC"/>
    <property type="match status" value="1"/>
</dbReference>
<dbReference type="InterPro" id="IPR005170">
    <property type="entry name" value="Transptr-assoc_dom"/>
</dbReference>
<dbReference type="KEGG" id="hgn:E6W36_08860"/>
<evidence type="ECO:0000313" key="6">
    <source>
        <dbReference type="EMBL" id="QCI79612.1"/>
    </source>
</evidence>
<evidence type="ECO:0000256" key="3">
    <source>
        <dbReference type="ARBA" id="ARBA00023122"/>
    </source>
</evidence>
<organism evidence="6 7">
    <name type="scientific">Hankyongella ginsenosidimutans</name>
    <dbReference type="NCBI Taxonomy" id="1763828"/>
    <lineage>
        <taxon>Bacteria</taxon>
        <taxon>Pseudomonadati</taxon>
        <taxon>Pseudomonadota</taxon>
        <taxon>Alphaproteobacteria</taxon>
        <taxon>Sphingomonadales</taxon>
        <taxon>Sphingomonadaceae</taxon>
        <taxon>Hankyongella</taxon>
    </lineage>
</organism>
<evidence type="ECO:0000256" key="2">
    <source>
        <dbReference type="ARBA" id="ARBA00022737"/>
    </source>
</evidence>
<name>A0A4D7CC32_9SPHN</name>
<keyword evidence="7" id="KW-1185">Reference proteome</keyword>
<dbReference type="Gene3D" id="3.30.465.10">
    <property type="match status" value="1"/>
</dbReference>
<dbReference type="Proteomes" id="UP000298714">
    <property type="component" value="Chromosome"/>
</dbReference>
<dbReference type="PANTHER" id="PTHR22777">
    <property type="entry name" value="HEMOLYSIN-RELATED"/>
    <property type="match status" value="1"/>
</dbReference>
<proteinExistence type="inferred from homology"/>
<feature type="domain" description="CBS" evidence="5">
    <location>
        <begin position="148"/>
        <end position="208"/>
    </location>
</feature>